<comment type="caution">
    <text evidence="1">The sequence shown here is derived from an EMBL/GenBank/DDBJ whole genome shotgun (WGS) entry which is preliminary data.</text>
</comment>
<accession>A0A418V7P3</accession>
<organism evidence="1 2">
    <name type="scientific">Deinococcus cavernae</name>
    <dbReference type="NCBI Taxonomy" id="2320857"/>
    <lineage>
        <taxon>Bacteria</taxon>
        <taxon>Thermotogati</taxon>
        <taxon>Deinococcota</taxon>
        <taxon>Deinococci</taxon>
        <taxon>Deinococcales</taxon>
        <taxon>Deinococcaceae</taxon>
        <taxon>Deinococcus</taxon>
    </lineage>
</organism>
<name>A0A418V7P3_9DEIO</name>
<reference evidence="1 2" key="1">
    <citation type="submission" date="2018-09" db="EMBL/GenBank/DDBJ databases">
        <authorList>
            <person name="Zhu H."/>
        </authorList>
    </citation>
    <scope>NUCLEOTIDE SEQUENCE [LARGE SCALE GENOMIC DNA]</scope>
    <source>
        <strain evidence="1 2">K2S05-167</strain>
    </source>
</reference>
<evidence type="ECO:0000313" key="1">
    <source>
        <dbReference type="EMBL" id="RJF72114.1"/>
    </source>
</evidence>
<dbReference type="Proteomes" id="UP000286287">
    <property type="component" value="Unassembled WGS sequence"/>
</dbReference>
<sequence length="59" mass="6456">MDGTQWSLRLKDRHVDVQASGSNSDPLADGQPNDTPEFSAAFEAYLKGMEALLGGRTFR</sequence>
<dbReference type="AlphaFoldDB" id="A0A418V7P3"/>
<gene>
    <name evidence="1" type="ORF">D3875_11680</name>
</gene>
<keyword evidence="2" id="KW-1185">Reference proteome</keyword>
<dbReference type="RefSeq" id="WP_119763928.1">
    <property type="nucleotide sequence ID" value="NZ_QYUJ01000014.1"/>
</dbReference>
<dbReference type="EMBL" id="QYUJ01000014">
    <property type="protein sequence ID" value="RJF72114.1"/>
    <property type="molecule type" value="Genomic_DNA"/>
</dbReference>
<proteinExistence type="predicted"/>
<evidence type="ECO:0000313" key="2">
    <source>
        <dbReference type="Proteomes" id="UP000286287"/>
    </source>
</evidence>
<protein>
    <submittedName>
        <fullName evidence="1">Uncharacterized protein</fullName>
    </submittedName>
</protein>